<dbReference type="SUPFAM" id="SSF53067">
    <property type="entry name" value="Actin-like ATPase domain"/>
    <property type="match status" value="1"/>
</dbReference>
<name>A0A4U0QWV2_9RHOB</name>
<evidence type="ECO:0000313" key="2">
    <source>
        <dbReference type="EMBL" id="TJZ86705.1"/>
    </source>
</evidence>
<gene>
    <name evidence="2" type="primary">tsaB</name>
    <name evidence="2" type="ORF">FA740_03725</name>
</gene>
<accession>A0A4U0QWV2</accession>
<keyword evidence="3" id="KW-1185">Reference proteome</keyword>
<comment type="caution">
    <text evidence="2">The sequence shown here is derived from an EMBL/GenBank/DDBJ whole genome shotgun (WGS) entry which is preliminary data.</text>
</comment>
<dbReference type="GO" id="GO:0005829">
    <property type="term" value="C:cytosol"/>
    <property type="evidence" value="ECO:0007669"/>
    <property type="project" value="TreeGrafter"/>
</dbReference>
<dbReference type="PANTHER" id="PTHR11735">
    <property type="entry name" value="TRNA N6-ADENOSINE THREONYLCARBAMOYLTRANSFERASE"/>
    <property type="match status" value="1"/>
</dbReference>
<organism evidence="2 3">
    <name type="scientific">Paracoccus hibiscisoli</name>
    <dbReference type="NCBI Taxonomy" id="2023261"/>
    <lineage>
        <taxon>Bacteria</taxon>
        <taxon>Pseudomonadati</taxon>
        <taxon>Pseudomonadota</taxon>
        <taxon>Alphaproteobacteria</taxon>
        <taxon>Rhodobacterales</taxon>
        <taxon>Paracoccaceae</taxon>
        <taxon>Paracoccus</taxon>
    </lineage>
</organism>
<feature type="domain" description="Gcp-like" evidence="1">
    <location>
        <begin position="36"/>
        <end position="123"/>
    </location>
</feature>
<proteinExistence type="predicted"/>
<evidence type="ECO:0000313" key="3">
    <source>
        <dbReference type="Proteomes" id="UP000306223"/>
    </source>
</evidence>
<protein>
    <submittedName>
        <fullName evidence="2">tRNA (Adenosine(37)-N6)-threonylcarbamoyltransferase complex dimerization subunit type 1 TsaB</fullName>
    </submittedName>
</protein>
<dbReference type="GO" id="GO:0016740">
    <property type="term" value="F:transferase activity"/>
    <property type="evidence" value="ECO:0007669"/>
    <property type="project" value="UniProtKB-KW"/>
</dbReference>
<dbReference type="InterPro" id="IPR000905">
    <property type="entry name" value="Gcp-like_dom"/>
</dbReference>
<dbReference type="Gene3D" id="3.30.420.40">
    <property type="match status" value="2"/>
</dbReference>
<evidence type="ECO:0000259" key="1">
    <source>
        <dbReference type="Pfam" id="PF00814"/>
    </source>
</evidence>
<dbReference type="InterPro" id="IPR043129">
    <property type="entry name" value="ATPase_NBD"/>
</dbReference>
<dbReference type="InterPro" id="IPR022496">
    <property type="entry name" value="T6A_TsaB"/>
</dbReference>
<dbReference type="OrthoDB" id="9809995at2"/>
<dbReference type="Proteomes" id="UP000306223">
    <property type="component" value="Unassembled WGS sequence"/>
</dbReference>
<dbReference type="Pfam" id="PF00814">
    <property type="entry name" value="TsaD"/>
    <property type="match status" value="1"/>
</dbReference>
<dbReference type="PANTHER" id="PTHR11735:SF11">
    <property type="entry name" value="TRNA THREONYLCARBAMOYLADENOSINE BIOSYNTHESIS PROTEIN TSAB"/>
    <property type="match status" value="1"/>
</dbReference>
<keyword evidence="2" id="KW-0808">Transferase</keyword>
<reference evidence="2 3" key="1">
    <citation type="submission" date="2019-04" db="EMBL/GenBank/DDBJ databases">
        <authorList>
            <person name="Li J."/>
        </authorList>
    </citation>
    <scope>NUCLEOTIDE SEQUENCE [LARGE SCALE GENOMIC DNA]</scope>
    <source>
        <strain evidence="2 3">CCTCC AB2016182</strain>
    </source>
</reference>
<dbReference type="GO" id="GO:0002949">
    <property type="term" value="P:tRNA threonylcarbamoyladenosine modification"/>
    <property type="evidence" value="ECO:0007669"/>
    <property type="project" value="InterPro"/>
</dbReference>
<dbReference type="AlphaFoldDB" id="A0A4U0QWV2"/>
<sequence length="196" mass="19742">MPERITLGFDTSAAHCAAALLRGDAVLALRHEPMAKGQAERLMPMLEEMLAAAGLGWRDLDGIGVGTGPGNFTGIRVAVAAARGLALSLRIPAVGVGAPEALAWGLPRPCRVVIAGKGDMVIWQDFAEGAGGRPQQAATGALPPGPAPAAPAVGIAEGVARLAAARAGDPQPRPAPVYLRPADAAPARDAPPVILA</sequence>
<dbReference type="NCBIfam" id="TIGR03725">
    <property type="entry name" value="T6A_YeaZ"/>
    <property type="match status" value="1"/>
</dbReference>
<dbReference type="EMBL" id="SUNH01000005">
    <property type="protein sequence ID" value="TJZ86705.1"/>
    <property type="molecule type" value="Genomic_DNA"/>
</dbReference>
<dbReference type="RefSeq" id="WP_136855429.1">
    <property type="nucleotide sequence ID" value="NZ_SUNH01000005.1"/>
</dbReference>